<evidence type="ECO:0000256" key="17">
    <source>
        <dbReference type="ARBA" id="ARBA00023121"/>
    </source>
</evidence>
<evidence type="ECO:0000256" key="1">
    <source>
        <dbReference type="ARBA" id="ARBA00004184"/>
    </source>
</evidence>
<sequence length="716" mass="79680">MEALIPVINKLQDVFNTVGTDIIQLPQIAVVGTQSSGKSSVLESLVGKDLLPRGTGIVTRRPLILQLVHVDPEDRRKTSEENGICFFLIIYTDFDEIRQEIENETERVSGNNKGISDEPIQLKIFSPHVVNLTLVDLPGITKVPVGDQPKDIELQIRELILKYISNPNCIILAVTAANTDMATSEALKVARDVDPDGRRTLAVVTKLDLMDAGTDAMDVLMGRVIPVKLGLIGVVNRSQLDINNKKSVVDSIRDEHAFLQKKYPSLANRNGTKYLARTLNRLLMHHIRDCLPELKTRINVLAAQYQSLLGSYGEPVEDMSATLLQIITKFATEYCNTIEGTAKYIETAELCGGARICYIFHETFGRTLESVDPLGGLTTIDVLTAIRNATGPRPALFVPEVSFELLVKRQVKRLEEPSLRCVELVHEEMQRIIQHCSNYSTQELLRFPKLHDAIVEVVTSLLRKRLPVTNEMVHNLVAIELAYINTKHPDFADACGLMNNNIEEQRRNRMRELPSAVPRDKSLKGPGGQSVSPTEQPPAEGDGPKVCCMAGGAQGEQEGGTGTWRGMLKKGDESQGEDRTKPQSSVPASPQKGHAVNLLDVPVPVARKLSAREQRDCEVIERLIKSYFLIVRKNIQDSVPKAVMHFLVNHVKDSLQSELVGQLYKPALLDDLLTESEDMAQRRNEAADMLKVTAVMTYKVKIIVIIFIYNDKYILI</sequence>
<evidence type="ECO:0000256" key="2">
    <source>
        <dbReference type="ARBA" id="ARBA00004275"/>
    </source>
</evidence>
<dbReference type="GO" id="GO:0005874">
    <property type="term" value="C:microtubule"/>
    <property type="evidence" value="ECO:0007669"/>
    <property type="project" value="TreeGrafter"/>
</dbReference>
<accession>A0A9J8AAV4</accession>
<evidence type="ECO:0000256" key="23">
    <source>
        <dbReference type="ARBA" id="ARBA00023329"/>
    </source>
</evidence>
<evidence type="ECO:0000256" key="7">
    <source>
        <dbReference type="ARBA" id="ARBA00004600"/>
    </source>
</evidence>
<dbReference type="FunFam" id="1.20.120.1240:FF:000001">
    <property type="entry name" value="Dynamin 1 like"/>
    <property type="match status" value="1"/>
</dbReference>
<dbReference type="GO" id="GO:0048511">
    <property type="term" value="P:rhythmic process"/>
    <property type="evidence" value="ECO:0007669"/>
    <property type="project" value="UniProtKB-KW"/>
</dbReference>
<dbReference type="Gene3D" id="1.20.120.1240">
    <property type="entry name" value="Dynamin, middle domain"/>
    <property type="match status" value="1"/>
</dbReference>
<proteinExistence type="inferred from homology"/>
<keyword evidence="16" id="KW-0090">Biological rhythms</keyword>
<keyword evidence="14" id="KW-0770">Synapse</keyword>
<dbReference type="InterPro" id="IPR027417">
    <property type="entry name" value="P-loop_NTPase"/>
</dbReference>
<keyword evidence="23" id="KW-0968">Cytoplasmic vesicle</keyword>
<dbReference type="Ensembl" id="ENSCCRT00000116608.1">
    <property type="protein sequence ID" value="ENSCCRP00000138460.1"/>
    <property type="gene ID" value="ENSCCRG00000038889.2"/>
</dbReference>
<evidence type="ECO:0000256" key="5">
    <source>
        <dbReference type="ARBA" id="ARBA00004514"/>
    </source>
</evidence>
<feature type="domain" description="Dynamin-type G" evidence="28">
    <location>
        <begin position="22"/>
        <end position="292"/>
    </location>
</feature>
<evidence type="ECO:0000256" key="22">
    <source>
        <dbReference type="ARBA" id="ARBA00023176"/>
    </source>
</evidence>
<evidence type="ECO:0000256" key="10">
    <source>
        <dbReference type="ARBA" id="ARBA00022490"/>
    </source>
</evidence>
<feature type="region of interest" description="Disordered" evidence="26">
    <location>
        <begin position="513"/>
        <end position="593"/>
    </location>
</feature>
<feature type="compositionally biased region" description="Gly residues" evidence="26">
    <location>
        <begin position="552"/>
        <end position="563"/>
    </location>
</feature>
<dbReference type="CDD" id="cd08771">
    <property type="entry name" value="DLP_1"/>
    <property type="match status" value="1"/>
</dbReference>
<name>A0A9J8AAV4_CYPCA</name>
<evidence type="ECO:0000256" key="3">
    <source>
        <dbReference type="ARBA" id="ARBA00004432"/>
    </source>
</evidence>
<dbReference type="GO" id="GO:0005525">
    <property type="term" value="F:GTP binding"/>
    <property type="evidence" value="ECO:0007669"/>
    <property type="project" value="UniProtKB-KW"/>
</dbReference>
<dbReference type="PRINTS" id="PR00195">
    <property type="entry name" value="DYNAMIN"/>
</dbReference>
<dbReference type="GO" id="GO:0000266">
    <property type="term" value="P:mitochondrial fission"/>
    <property type="evidence" value="ECO:0007669"/>
    <property type="project" value="TreeGrafter"/>
</dbReference>
<evidence type="ECO:0000259" key="28">
    <source>
        <dbReference type="PROSITE" id="PS51718"/>
    </source>
</evidence>
<dbReference type="GO" id="GO:0048312">
    <property type="term" value="P:intracellular distribution of mitochondria"/>
    <property type="evidence" value="ECO:0007669"/>
    <property type="project" value="TreeGrafter"/>
</dbReference>
<dbReference type="InterPro" id="IPR030381">
    <property type="entry name" value="G_DYNAMIN_dom"/>
</dbReference>
<reference evidence="29" key="2">
    <citation type="submission" date="2025-09" db="UniProtKB">
        <authorList>
            <consortium name="Ensembl"/>
        </authorList>
    </citation>
    <scope>IDENTIFICATION</scope>
</reference>
<evidence type="ECO:0000256" key="25">
    <source>
        <dbReference type="RuleBase" id="RU003932"/>
    </source>
</evidence>
<comment type="catalytic activity">
    <reaction evidence="24">
        <text>GTP + H2O = GDP + phosphate + H(+)</text>
        <dbReference type="Rhea" id="RHEA:19669"/>
        <dbReference type="ChEBI" id="CHEBI:15377"/>
        <dbReference type="ChEBI" id="CHEBI:15378"/>
        <dbReference type="ChEBI" id="CHEBI:37565"/>
        <dbReference type="ChEBI" id="CHEBI:43474"/>
        <dbReference type="ChEBI" id="CHEBI:58189"/>
        <dbReference type="EC" id="3.6.5.5"/>
    </reaction>
</comment>
<dbReference type="OMA" id="HGLTHCC"/>
<evidence type="ECO:0000256" key="15">
    <source>
        <dbReference type="ARBA" id="ARBA00023034"/>
    </source>
</evidence>
<dbReference type="GO" id="GO:0005777">
    <property type="term" value="C:peroxisome"/>
    <property type="evidence" value="ECO:0007669"/>
    <property type="project" value="UniProtKB-SubCell"/>
</dbReference>
<dbReference type="GO" id="GO:0005905">
    <property type="term" value="C:clathrin-coated pit"/>
    <property type="evidence" value="ECO:0007669"/>
    <property type="project" value="UniProtKB-SubCell"/>
</dbReference>
<dbReference type="GO" id="GO:0005741">
    <property type="term" value="C:mitochondrial outer membrane"/>
    <property type="evidence" value="ECO:0007669"/>
    <property type="project" value="UniProtKB-SubCell"/>
</dbReference>
<keyword evidence="13" id="KW-0378">Hydrolase</keyword>
<keyword evidence="12" id="KW-1000">Mitochondrion outer membrane</keyword>
<keyword evidence="21" id="KW-0576">Peroxisome</keyword>
<dbReference type="InterPro" id="IPR019762">
    <property type="entry name" value="Dynamin_GTPase_CS"/>
</dbReference>
<evidence type="ECO:0000256" key="20">
    <source>
        <dbReference type="ARBA" id="ARBA00023136"/>
    </source>
</evidence>
<dbReference type="PROSITE" id="PS51388">
    <property type="entry name" value="GED"/>
    <property type="match status" value="1"/>
</dbReference>
<comment type="subcellular location">
    <subcellularLocation>
        <location evidence="5">Cytoplasm</location>
        <location evidence="5">Cytosol</location>
    </subcellularLocation>
    <subcellularLocation>
        <location evidence="3">Cytoplasmic vesicle</location>
        <location evidence="3">Secretory vesicle</location>
        <location evidence="3">Synaptic vesicle membrane</location>
    </subcellularLocation>
    <subcellularLocation>
        <location evidence="1">Endomembrane system</location>
        <topology evidence="1">Peripheral membrane protein</topology>
    </subcellularLocation>
    <subcellularLocation>
        <location evidence="6">Golgi apparatus</location>
    </subcellularLocation>
    <subcellularLocation>
        <location evidence="7">Membrane</location>
        <location evidence="7">Clathrin-coated pit</location>
    </subcellularLocation>
    <subcellularLocation>
        <location evidence="4">Mitochondrion outer membrane</location>
        <topology evidence="4">Peripheral membrane protein</topology>
    </subcellularLocation>
    <subcellularLocation>
        <location evidence="2">Peroxisome</location>
    </subcellularLocation>
</comment>
<dbReference type="SUPFAM" id="SSF52540">
    <property type="entry name" value="P-loop containing nucleoside triphosphate hydrolases"/>
    <property type="match status" value="1"/>
</dbReference>
<dbReference type="Pfam" id="PF01031">
    <property type="entry name" value="Dynamin_M"/>
    <property type="match status" value="1"/>
</dbReference>
<dbReference type="InterPro" id="IPR001401">
    <property type="entry name" value="Dynamin_GTPase"/>
</dbReference>
<dbReference type="SMART" id="SM00053">
    <property type="entry name" value="DYNc"/>
    <property type="match status" value="1"/>
</dbReference>
<dbReference type="FunFam" id="3.40.50.300:FF:000172">
    <property type="entry name" value="Dynamin-1-like protein isoform 1"/>
    <property type="match status" value="1"/>
</dbReference>
<evidence type="ECO:0000256" key="8">
    <source>
        <dbReference type="ARBA" id="ARBA00011980"/>
    </source>
</evidence>
<evidence type="ECO:0000256" key="16">
    <source>
        <dbReference type="ARBA" id="ARBA00023108"/>
    </source>
</evidence>
<dbReference type="GO" id="GO:0003924">
    <property type="term" value="F:GTPase activity"/>
    <property type="evidence" value="ECO:0007669"/>
    <property type="project" value="InterPro"/>
</dbReference>
<dbReference type="GO" id="GO:0006897">
    <property type="term" value="P:endocytosis"/>
    <property type="evidence" value="ECO:0007669"/>
    <property type="project" value="TreeGrafter"/>
</dbReference>
<keyword evidence="20" id="KW-0472">Membrane</keyword>
<keyword evidence="15" id="KW-0333">Golgi apparatus</keyword>
<keyword evidence="10" id="KW-0963">Cytoplasm</keyword>
<evidence type="ECO:0000256" key="24">
    <source>
        <dbReference type="ARBA" id="ARBA00048040"/>
    </source>
</evidence>
<dbReference type="InterPro" id="IPR045063">
    <property type="entry name" value="Dynamin_N"/>
</dbReference>
<evidence type="ECO:0000259" key="27">
    <source>
        <dbReference type="PROSITE" id="PS51388"/>
    </source>
</evidence>
<evidence type="ECO:0000256" key="11">
    <source>
        <dbReference type="ARBA" id="ARBA00022741"/>
    </source>
</evidence>
<dbReference type="PANTHER" id="PTHR11566:SF39">
    <property type="entry name" value="DYNAMIN-1-LIKE PROTEIN"/>
    <property type="match status" value="1"/>
</dbReference>
<dbReference type="PROSITE" id="PS00410">
    <property type="entry name" value="G_DYNAMIN_1"/>
    <property type="match status" value="1"/>
</dbReference>
<dbReference type="EC" id="3.6.5.5" evidence="8"/>
<dbReference type="GO" id="GO:0008289">
    <property type="term" value="F:lipid binding"/>
    <property type="evidence" value="ECO:0007669"/>
    <property type="project" value="UniProtKB-KW"/>
</dbReference>
<evidence type="ECO:0000313" key="29">
    <source>
        <dbReference type="Ensembl" id="ENSCCRP00000138460.1"/>
    </source>
</evidence>
<dbReference type="GO" id="GO:0030672">
    <property type="term" value="C:synaptic vesicle membrane"/>
    <property type="evidence" value="ECO:0007669"/>
    <property type="project" value="UniProtKB-SubCell"/>
</dbReference>
<dbReference type="InterPro" id="IPR020850">
    <property type="entry name" value="GED_dom"/>
</dbReference>
<dbReference type="SMART" id="SM00302">
    <property type="entry name" value="GED"/>
    <property type="match status" value="1"/>
</dbReference>
<evidence type="ECO:0000256" key="21">
    <source>
        <dbReference type="ARBA" id="ARBA00023140"/>
    </source>
</evidence>
<dbReference type="InterPro" id="IPR000375">
    <property type="entry name" value="Dynamin_stalk"/>
</dbReference>
<dbReference type="InterPro" id="IPR003130">
    <property type="entry name" value="GED"/>
</dbReference>
<evidence type="ECO:0000313" key="30">
    <source>
        <dbReference type="Proteomes" id="UP001108240"/>
    </source>
</evidence>
<feature type="compositionally biased region" description="Basic and acidic residues" evidence="26">
    <location>
        <begin position="569"/>
        <end position="581"/>
    </location>
</feature>
<dbReference type="GeneTree" id="ENSGT00940000155504"/>
<organism evidence="29 30">
    <name type="scientific">Cyprinus carpio carpio</name>
    <dbReference type="NCBI Taxonomy" id="630221"/>
    <lineage>
        <taxon>Eukaryota</taxon>
        <taxon>Metazoa</taxon>
        <taxon>Chordata</taxon>
        <taxon>Craniata</taxon>
        <taxon>Vertebrata</taxon>
        <taxon>Euteleostomi</taxon>
        <taxon>Actinopterygii</taxon>
        <taxon>Neopterygii</taxon>
        <taxon>Teleostei</taxon>
        <taxon>Ostariophysi</taxon>
        <taxon>Cypriniformes</taxon>
        <taxon>Cyprinidae</taxon>
        <taxon>Cyprininae</taxon>
        <taxon>Cyprinus</taxon>
    </lineage>
</organism>
<dbReference type="Proteomes" id="UP001108240">
    <property type="component" value="Unplaced"/>
</dbReference>
<dbReference type="InterPro" id="IPR022812">
    <property type="entry name" value="Dynamin"/>
</dbReference>
<comment type="similarity">
    <text evidence="25">Belongs to the TRAFAC class dynamin-like GTPase superfamily. Dynamin/Fzo/YdjA family.</text>
</comment>
<keyword evidence="11 25" id="KW-0547">Nucleotide-binding</keyword>
<evidence type="ECO:0000256" key="14">
    <source>
        <dbReference type="ARBA" id="ARBA00023018"/>
    </source>
</evidence>
<protein>
    <recommendedName>
        <fullName evidence="9">Dynamin-1-like protein</fullName>
        <ecNumber evidence="8">3.6.5.5</ecNumber>
    </recommendedName>
</protein>
<keyword evidence="18" id="KW-0496">Mitochondrion</keyword>
<dbReference type="AlphaFoldDB" id="A0A9J8AAV4"/>
<evidence type="ECO:0000256" key="18">
    <source>
        <dbReference type="ARBA" id="ARBA00023128"/>
    </source>
</evidence>
<evidence type="ECO:0000256" key="19">
    <source>
        <dbReference type="ARBA" id="ARBA00023134"/>
    </source>
</evidence>
<dbReference type="Gene3D" id="3.40.50.300">
    <property type="entry name" value="P-loop containing nucleotide triphosphate hydrolases"/>
    <property type="match status" value="1"/>
</dbReference>
<dbReference type="PROSITE" id="PS51718">
    <property type="entry name" value="G_DYNAMIN_2"/>
    <property type="match status" value="1"/>
</dbReference>
<keyword evidence="19 25" id="KW-0342">GTP-binding</keyword>
<dbReference type="GO" id="GO:0043653">
    <property type="term" value="P:mitochondrial fragmentation involved in apoptotic process"/>
    <property type="evidence" value="ECO:0007669"/>
    <property type="project" value="TreeGrafter"/>
</dbReference>
<dbReference type="GO" id="GO:0005829">
    <property type="term" value="C:cytosol"/>
    <property type="evidence" value="ECO:0007669"/>
    <property type="project" value="UniProtKB-SubCell"/>
</dbReference>
<evidence type="ECO:0000256" key="9">
    <source>
        <dbReference type="ARBA" id="ARBA00018833"/>
    </source>
</evidence>
<dbReference type="GO" id="GO:0016559">
    <property type="term" value="P:peroxisome fission"/>
    <property type="evidence" value="ECO:0007669"/>
    <property type="project" value="TreeGrafter"/>
</dbReference>
<keyword evidence="30" id="KW-1185">Reference proteome</keyword>
<feature type="compositionally biased region" description="Basic and acidic residues" evidence="26">
    <location>
        <begin position="513"/>
        <end position="523"/>
    </location>
</feature>
<dbReference type="PANTHER" id="PTHR11566">
    <property type="entry name" value="DYNAMIN"/>
    <property type="match status" value="1"/>
</dbReference>
<evidence type="ECO:0000256" key="6">
    <source>
        <dbReference type="ARBA" id="ARBA00004555"/>
    </source>
</evidence>
<keyword evidence="17" id="KW-0446">Lipid-binding</keyword>
<dbReference type="GO" id="GO:0008017">
    <property type="term" value="F:microtubule binding"/>
    <property type="evidence" value="ECO:0007669"/>
    <property type="project" value="TreeGrafter"/>
</dbReference>
<evidence type="ECO:0000256" key="26">
    <source>
        <dbReference type="SAM" id="MobiDB-lite"/>
    </source>
</evidence>
<reference evidence="29" key="1">
    <citation type="submission" date="2025-08" db="UniProtKB">
        <authorList>
            <consortium name="Ensembl"/>
        </authorList>
    </citation>
    <scope>IDENTIFICATION</scope>
</reference>
<keyword evidence="22" id="KW-0168">Coated pit</keyword>
<feature type="domain" description="GED" evidence="27">
    <location>
        <begin position="617"/>
        <end position="708"/>
    </location>
</feature>
<evidence type="ECO:0000256" key="4">
    <source>
        <dbReference type="ARBA" id="ARBA00004450"/>
    </source>
</evidence>
<dbReference type="Pfam" id="PF00350">
    <property type="entry name" value="Dynamin_N"/>
    <property type="match status" value="1"/>
</dbReference>
<evidence type="ECO:0000256" key="12">
    <source>
        <dbReference type="ARBA" id="ARBA00022787"/>
    </source>
</evidence>
<dbReference type="Pfam" id="PF02212">
    <property type="entry name" value="GED"/>
    <property type="match status" value="1"/>
</dbReference>
<evidence type="ECO:0000256" key="13">
    <source>
        <dbReference type="ARBA" id="ARBA00022801"/>
    </source>
</evidence>
<dbReference type="GO" id="GO:0005794">
    <property type="term" value="C:Golgi apparatus"/>
    <property type="evidence" value="ECO:0007669"/>
    <property type="project" value="UniProtKB-SubCell"/>
</dbReference>